<evidence type="ECO:0000259" key="1">
    <source>
        <dbReference type="Pfam" id="PF13403"/>
    </source>
</evidence>
<name>A0A2T6BBZ3_9RHOB</name>
<dbReference type="EMBL" id="QBKP01000001">
    <property type="protein sequence ID" value="PTX53542.1"/>
    <property type="molecule type" value="Genomic_DNA"/>
</dbReference>
<evidence type="ECO:0000313" key="3">
    <source>
        <dbReference type="Proteomes" id="UP000244224"/>
    </source>
</evidence>
<dbReference type="OrthoDB" id="7873527at2"/>
<keyword evidence="3" id="KW-1185">Reference proteome</keyword>
<reference evidence="2 3" key="1">
    <citation type="submission" date="2018-04" db="EMBL/GenBank/DDBJ databases">
        <title>Genomic Encyclopedia of Archaeal and Bacterial Type Strains, Phase II (KMG-II): from individual species to whole genera.</title>
        <authorList>
            <person name="Goeker M."/>
        </authorList>
    </citation>
    <scope>NUCLEOTIDE SEQUENCE [LARGE SCALE GENOMIC DNA]</scope>
    <source>
        <strain evidence="2 3">DSM 21823</strain>
    </source>
</reference>
<comment type="caution">
    <text evidence="2">The sequence shown here is derived from an EMBL/GenBank/DDBJ whole genome shotgun (WGS) entry which is preliminary data.</text>
</comment>
<dbReference type="Proteomes" id="UP000244224">
    <property type="component" value="Unassembled WGS sequence"/>
</dbReference>
<accession>A0A2T6BBZ3</accession>
<sequence length="160" mass="16751">MSIVTEGRVAQAAAETDFAVADCGIAAGTPVLTLAGAVAVEDLTPGTRIITRDGARQLTGLRQVAPSRMVRVSASAIGVEQPEEDMVIGAATPILIRDWRAKALKGCDQAIIRADRLIDGEYIRHETATSPTLYALEFDAPAVIYAGGLELALAPARQPA</sequence>
<dbReference type="RefSeq" id="WP_054301092.1">
    <property type="nucleotide sequence ID" value="NZ_QBKP01000001.1"/>
</dbReference>
<dbReference type="InterPro" id="IPR028992">
    <property type="entry name" value="Hedgehog/Intein_dom"/>
</dbReference>
<dbReference type="Pfam" id="PF13403">
    <property type="entry name" value="Hint_2"/>
    <property type="match status" value="1"/>
</dbReference>
<proteinExistence type="predicted"/>
<feature type="domain" description="Hedgehog/Intein (Hint)" evidence="1">
    <location>
        <begin position="26"/>
        <end position="150"/>
    </location>
</feature>
<organism evidence="2 3">
    <name type="scientific">Gemmobacter caeni</name>
    <dbReference type="NCBI Taxonomy" id="589035"/>
    <lineage>
        <taxon>Bacteria</taxon>
        <taxon>Pseudomonadati</taxon>
        <taxon>Pseudomonadota</taxon>
        <taxon>Alphaproteobacteria</taxon>
        <taxon>Rhodobacterales</taxon>
        <taxon>Paracoccaceae</taxon>
        <taxon>Gemmobacter</taxon>
    </lineage>
</organism>
<protein>
    <submittedName>
        <fullName evidence="2">Hint domain-containing protein</fullName>
    </submittedName>
</protein>
<dbReference type="AlphaFoldDB" id="A0A2T6BBZ3"/>
<evidence type="ECO:0000313" key="2">
    <source>
        <dbReference type="EMBL" id="PTX53542.1"/>
    </source>
</evidence>
<gene>
    <name evidence="2" type="ORF">C8N34_101463</name>
</gene>